<sequence length="62" mass="6678">MLSESMPMESLASDSKPDDVSLEETATETLQISIGPGFHRQAALCSILKCNNIIGVLGRQSR</sequence>
<name>M5RS81_9BACT</name>
<evidence type="ECO:0000256" key="1">
    <source>
        <dbReference type="SAM" id="MobiDB-lite"/>
    </source>
</evidence>
<proteinExistence type="predicted"/>
<feature type="region of interest" description="Disordered" evidence="1">
    <location>
        <begin position="1"/>
        <end position="25"/>
    </location>
</feature>
<protein>
    <submittedName>
        <fullName evidence="2">Uncharacterized protein</fullName>
    </submittedName>
</protein>
<dbReference type="Proteomes" id="UP000011991">
    <property type="component" value="Unassembled WGS sequence"/>
</dbReference>
<dbReference type="EMBL" id="ANOG01000143">
    <property type="protein sequence ID" value="EMI22155.1"/>
    <property type="molecule type" value="Genomic_DNA"/>
</dbReference>
<comment type="caution">
    <text evidence="2">The sequence shown here is derived from an EMBL/GenBank/DDBJ whole genome shotgun (WGS) entry which is preliminary data.</text>
</comment>
<gene>
    <name evidence="2" type="ORF">RMSM_00922</name>
</gene>
<dbReference type="PATRIC" id="fig|1265738.3.peg.918"/>
<keyword evidence="3" id="KW-1185">Reference proteome</keyword>
<evidence type="ECO:0000313" key="2">
    <source>
        <dbReference type="EMBL" id="EMI22155.1"/>
    </source>
</evidence>
<dbReference type="AlphaFoldDB" id="M5RS81"/>
<organism evidence="2 3">
    <name type="scientific">Rhodopirellula maiorica SM1</name>
    <dbReference type="NCBI Taxonomy" id="1265738"/>
    <lineage>
        <taxon>Bacteria</taxon>
        <taxon>Pseudomonadati</taxon>
        <taxon>Planctomycetota</taxon>
        <taxon>Planctomycetia</taxon>
        <taxon>Pirellulales</taxon>
        <taxon>Pirellulaceae</taxon>
        <taxon>Novipirellula</taxon>
    </lineage>
</organism>
<evidence type="ECO:0000313" key="3">
    <source>
        <dbReference type="Proteomes" id="UP000011991"/>
    </source>
</evidence>
<reference evidence="2 3" key="1">
    <citation type="journal article" date="2013" name="Mar. Genomics">
        <title>Expression of sulfatases in Rhodopirellula baltica and the diversity of sulfatases in the genus Rhodopirellula.</title>
        <authorList>
            <person name="Wegner C.E."/>
            <person name="Richter-Heitmann T."/>
            <person name="Klindworth A."/>
            <person name="Klockow C."/>
            <person name="Richter M."/>
            <person name="Achstetter T."/>
            <person name="Glockner F.O."/>
            <person name="Harder J."/>
        </authorList>
    </citation>
    <scope>NUCLEOTIDE SEQUENCE [LARGE SCALE GENOMIC DNA]</scope>
    <source>
        <strain evidence="2 3">SM1</strain>
    </source>
</reference>
<accession>M5RS81</accession>